<comment type="caution">
    <text evidence="2">The sequence shown here is derived from an EMBL/GenBank/DDBJ whole genome shotgun (WGS) entry which is preliminary data.</text>
</comment>
<proteinExistence type="predicted"/>
<evidence type="ECO:0000313" key="3">
    <source>
        <dbReference type="Proteomes" id="UP000299102"/>
    </source>
</evidence>
<gene>
    <name evidence="2" type="ORF">EVAR_96064_1</name>
</gene>
<evidence type="ECO:0000256" key="1">
    <source>
        <dbReference type="SAM" id="MobiDB-lite"/>
    </source>
</evidence>
<accession>A0A4C1W995</accession>
<feature type="compositionally biased region" description="Basic and acidic residues" evidence="1">
    <location>
        <begin position="63"/>
        <end position="83"/>
    </location>
</feature>
<feature type="compositionally biased region" description="Polar residues" evidence="1">
    <location>
        <begin position="42"/>
        <end position="60"/>
    </location>
</feature>
<sequence>MIHTVKGKRRPKIRTTENSSIAYAQGLLPILLANKWTTTVDIDSGQRSPVGSGPSLNYKSRSWKAEQSPRERERETEKERDKSRITLLSYVMVSFNSRFPQAQKLGYPIAGEGLLTSGARRGGEGRPHTPPAGSE</sequence>
<keyword evidence="3" id="KW-1185">Reference proteome</keyword>
<organism evidence="2 3">
    <name type="scientific">Eumeta variegata</name>
    <name type="common">Bagworm moth</name>
    <name type="synonym">Eumeta japonica</name>
    <dbReference type="NCBI Taxonomy" id="151549"/>
    <lineage>
        <taxon>Eukaryota</taxon>
        <taxon>Metazoa</taxon>
        <taxon>Ecdysozoa</taxon>
        <taxon>Arthropoda</taxon>
        <taxon>Hexapoda</taxon>
        <taxon>Insecta</taxon>
        <taxon>Pterygota</taxon>
        <taxon>Neoptera</taxon>
        <taxon>Endopterygota</taxon>
        <taxon>Lepidoptera</taxon>
        <taxon>Glossata</taxon>
        <taxon>Ditrysia</taxon>
        <taxon>Tineoidea</taxon>
        <taxon>Psychidae</taxon>
        <taxon>Oiketicinae</taxon>
        <taxon>Eumeta</taxon>
    </lineage>
</organism>
<reference evidence="2 3" key="1">
    <citation type="journal article" date="2019" name="Commun. Biol.">
        <title>The bagworm genome reveals a unique fibroin gene that provides high tensile strength.</title>
        <authorList>
            <person name="Kono N."/>
            <person name="Nakamura H."/>
            <person name="Ohtoshi R."/>
            <person name="Tomita M."/>
            <person name="Numata K."/>
            <person name="Arakawa K."/>
        </authorList>
    </citation>
    <scope>NUCLEOTIDE SEQUENCE [LARGE SCALE GENOMIC DNA]</scope>
</reference>
<evidence type="ECO:0000313" key="2">
    <source>
        <dbReference type="EMBL" id="GBP47109.1"/>
    </source>
</evidence>
<protein>
    <submittedName>
        <fullName evidence="2">Uncharacterized protein</fullName>
    </submittedName>
</protein>
<feature type="region of interest" description="Disordered" evidence="1">
    <location>
        <begin position="113"/>
        <end position="135"/>
    </location>
</feature>
<dbReference type="Proteomes" id="UP000299102">
    <property type="component" value="Unassembled WGS sequence"/>
</dbReference>
<dbReference type="AlphaFoldDB" id="A0A4C1W995"/>
<feature type="region of interest" description="Disordered" evidence="1">
    <location>
        <begin position="42"/>
        <end position="83"/>
    </location>
</feature>
<name>A0A4C1W995_EUMVA</name>
<dbReference type="EMBL" id="BGZK01000495">
    <property type="protein sequence ID" value="GBP47109.1"/>
    <property type="molecule type" value="Genomic_DNA"/>
</dbReference>